<comment type="caution">
    <text evidence="1">The sequence shown here is derived from an EMBL/GenBank/DDBJ whole genome shotgun (WGS) entry which is preliminary data.</text>
</comment>
<dbReference type="EMBL" id="JACGWJ010000334">
    <property type="protein sequence ID" value="KAL0293252.1"/>
    <property type="molecule type" value="Genomic_DNA"/>
</dbReference>
<name>A0AAW2JFW9_SESRA</name>
<organism evidence="1">
    <name type="scientific">Sesamum radiatum</name>
    <name type="common">Black benniseed</name>
    <dbReference type="NCBI Taxonomy" id="300843"/>
    <lineage>
        <taxon>Eukaryota</taxon>
        <taxon>Viridiplantae</taxon>
        <taxon>Streptophyta</taxon>
        <taxon>Embryophyta</taxon>
        <taxon>Tracheophyta</taxon>
        <taxon>Spermatophyta</taxon>
        <taxon>Magnoliopsida</taxon>
        <taxon>eudicotyledons</taxon>
        <taxon>Gunneridae</taxon>
        <taxon>Pentapetalae</taxon>
        <taxon>asterids</taxon>
        <taxon>lamiids</taxon>
        <taxon>Lamiales</taxon>
        <taxon>Pedaliaceae</taxon>
        <taxon>Sesamum</taxon>
    </lineage>
</organism>
<gene>
    <name evidence="1" type="ORF">Sradi_6948300</name>
</gene>
<reference evidence="1" key="1">
    <citation type="submission" date="2020-06" db="EMBL/GenBank/DDBJ databases">
        <authorList>
            <person name="Li T."/>
            <person name="Hu X."/>
            <person name="Zhang T."/>
            <person name="Song X."/>
            <person name="Zhang H."/>
            <person name="Dai N."/>
            <person name="Sheng W."/>
            <person name="Hou X."/>
            <person name="Wei L."/>
        </authorList>
    </citation>
    <scope>NUCLEOTIDE SEQUENCE</scope>
    <source>
        <strain evidence="1">G02</strain>
        <tissue evidence="1">Leaf</tissue>
    </source>
</reference>
<proteinExistence type="predicted"/>
<reference evidence="1" key="2">
    <citation type="journal article" date="2024" name="Plant">
        <title>Genomic evolution and insights into agronomic trait innovations of Sesamum species.</title>
        <authorList>
            <person name="Miao H."/>
            <person name="Wang L."/>
            <person name="Qu L."/>
            <person name="Liu H."/>
            <person name="Sun Y."/>
            <person name="Le M."/>
            <person name="Wang Q."/>
            <person name="Wei S."/>
            <person name="Zheng Y."/>
            <person name="Lin W."/>
            <person name="Duan Y."/>
            <person name="Cao H."/>
            <person name="Xiong S."/>
            <person name="Wang X."/>
            <person name="Wei L."/>
            <person name="Li C."/>
            <person name="Ma Q."/>
            <person name="Ju M."/>
            <person name="Zhao R."/>
            <person name="Li G."/>
            <person name="Mu C."/>
            <person name="Tian Q."/>
            <person name="Mei H."/>
            <person name="Zhang T."/>
            <person name="Gao T."/>
            <person name="Zhang H."/>
        </authorList>
    </citation>
    <scope>NUCLEOTIDE SEQUENCE</scope>
    <source>
        <strain evidence="1">G02</strain>
    </source>
</reference>
<accession>A0AAW2JFW9</accession>
<evidence type="ECO:0000313" key="1">
    <source>
        <dbReference type="EMBL" id="KAL0293252.1"/>
    </source>
</evidence>
<dbReference type="AlphaFoldDB" id="A0AAW2JFW9"/>
<sequence>MCAELPQVRRRSRQVRPFWCARCHLCAESGGCRATFSCEFENLPTGEYEQNVEVPRAKTAQVHMRCKQQAILGVARSGR</sequence>
<protein>
    <submittedName>
        <fullName evidence="1">Uncharacterized protein</fullName>
    </submittedName>
</protein>